<dbReference type="AlphaFoldDB" id="A0A1L1PE71"/>
<proteinExistence type="predicted"/>
<evidence type="ECO:0000313" key="2">
    <source>
        <dbReference type="Proteomes" id="UP000028878"/>
    </source>
</evidence>
<protein>
    <submittedName>
        <fullName evidence="1">Uncharacterized protein</fullName>
    </submittedName>
</protein>
<name>A0A1L1PE71_HYDIT</name>
<gene>
    <name evidence="1" type="ORF">BN948_00489</name>
</gene>
<dbReference type="EMBL" id="CCAE010000002">
    <property type="protein sequence ID" value="CDN86089.1"/>
    <property type="molecule type" value="Genomic_DNA"/>
</dbReference>
<dbReference type="Proteomes" id="UP000028878">
    <property type="component" value="Unassembled WGS sequence"/>
</dbReference>
<accession>A0A1L1PE71</accession>
<organism evidence="1 2">
    <name type="scientific">Hydrogenophaga intermedia</name>
    <dbReference type="NCBI Taxonomy" id="65786"/>
    <lineage>
        <taxon>Bacteria</taxon>
        <taxon>Pseudomonadati</taxon>
        <taxon>Pseudomonadota</taxon>
        <taxon>Betaproteobacteria</taxon>
        <taxon>Burkholderiales</taxon>
        <taxon>Comamonadaceae</taxon>
        <taxon>Hydrogenophaga</taxon>
    </lineage>
</organism>
<keyword evidence="2" id="KW-1185">Reference proteome</keyword>
<evidence type="ECO:0000313" key="1">
    <source>
        <dbReference type="EMBL" id="CDN86089.1"/>
    </source>
</evidence>
<reference evidence="2" key="1">
    <citation type="submission" date="2014-11" db="EMBL/GenBank/DDBJ databases">
        <title>Draft genome sequence of Hydrogenophaga intermedia S1.</title>
        <authorList>
            <person name="Gan H.M."/>
            <person name="Chew T.H."/>
            <person name="Stolz A."/>
        </authorList>
    </citation>
    <scope>NUCLEOTIDE SEQUENCE [LARGE SCALE GENOMIC DNA]</scope>
    <source>
        <strain evidence="2">S1</strain>
    </source>
</reference>
<dbReference type="RefSeq" id="WP_009516560.1">
    <property type="nucleotide sequence ID" value="NZ_CCAE010000002.1"/>
</dbReference>
<sequence>MRSQVIVTWGEPATYRIDLEEVQPMPHDQARHWLDEQFTQMGCEPIRLTGKVLTADKILCIAQAAGQPRFQEAAHRDWALAFARAASAALAKPVVTVDVPAQSLSY</sequence>